<dbReference type="InterPro" id="IPR003754">
    <property type="entry name" value="4pyrrol_synth_uPrphyn_synth"/>
</dbReference>
<dbReference type="Proteomes" id="UP000609531">
    <property type="component" value="Unassembled WGS sequence"/>
</dbReference>
<dbReference type="Pfam" id="PF02602">
    <property type="entry name" value="HEM4"/>
    <property type="match status" value="1"/>
</dbReference>
<name>A0A934ISI1_9HYPH</name>
<evidence type="ECO:0000313" key="2">
    <source>
        <dbReference type="EMBL" id="MBJ3776859.1"/>
    </source>
</evidence>
<dbReference type="GO" id="GO:0033014">
    <property type="term" value="P:tetrapyrrole biosynthetic process"/>
    <property type="evidence" value="ECO:0007669"/>
    <property type="project" value="InterPro"/>
</dbReference>
<dbReference type="GO" id="GO:0004852">
    <property type="term" value="F:uroporphyrinogen-III synthase activity"/>
    <property type="evidence" value="ECO:0007669"/>
    <property type="project" value="InterPro"/>
</dbReference>
<dbReference type="InterPro" id="IPR036108">
    <property type="entry name" value="4pyrrol_syn_uPrphyn_synt_sf"/>
</dbReference>
<dbReference type="RefSeq" id="WP_198882758.1">
    <property type="nucleotide sequence ID" value="NZ_JAEKJA010000011.1"/>
</dbReference>
<proteinExistence type="predicted"/>
<protein>
    <submittedName>
        <fullName evidence="2">Uroporphyrinogen-III synthase</fullName>
    </submittedName>
</protein>
<feature type="domain" description="Tetrapyrrole biosynthesis uroporphyrinogen III synthase" evidence="1">
    <location>
        <begin position="17"/>
        <end position="212"/>
    </location>
</feature>
<dbReference type="Gene3D" id="3.40.50.10090">
    <property type="match status" value="2"/>
</dbReference>
<evidence type="ECO:0000313" key="3">
    <source>
        <dbReference type="Proteomes" id="UP000609531"/>
    </source>
</evidence>
<keyword evidence="3" id="KW-1185">Reference proteome</keyword>
<organism evidence="2 3">
    <name type="scientific">Acuticoccus mangrovi</name>
    <dbReference type="NCBI Taxonomy" id="2796142"/>
    <lineage>
        <taxon>Bacteria</taxon>
        <taxon>Pseudomonadati</taxon>
        <taxon>Pseudomonadota</taxon>
        <taxon>Alphaproteobacteria</taxon>
        <taxon>Hyphomicrobiales</taxon>
        <taxon>Amorphaceae</taxon>
        <taxon>Acuticoccus</taxon>
    </lineage>
</organism>
<dbReference type="SUPFAM" id="SSF69618">
    <property type="entry name" value="HemD-like"/>
    <property type="match status" value="1"/>
</dbReference>
<evidence type="ECO:0000259" key="1">
    <source>
        <dbReference type="Pfam" id="PF02602"/>
    </source>
</evidence>
<sequence length="227" mass="23468">MSLVVAITRPEPQAADTARRVAEAGHFPLLAPLFEMTPLGDPGTPDGIGAIAVTSRTGARLLAHHPAFHHLPVFAVGDATAAEARRSGFRTVRSAAGDVDALFALLAEAEGPIVHMTGEAHAGDLVERLIARGERAERRILYRMAPAAGLPAAERVDAVMLFSPHAATRYRALATEPPWRHAPCVALSPAVAARLPESLAVTVAEAPTEAAALAALATLSGSVASPG</sequence>
<reference evidence="2" key="1">
    <citation type="submission" date="2020-12" db="EMBL/GenBank/DDBJ databases">
        <title>Bacterial taxonomy.</title>
        <authorList>
            <person name="Pan X."/>
        </authorList>
    </citation>
    <scope>NUCLEOTIDE SEQUENCE</scope>
    <source>
        <strain evidence="2">B2012</strain>
    </source>
</reference>
<gene>
    <name evidence="2" type="ORF">JCR33_14225</name>
</gene>
<dbReference type="EMBL" id="JAEKJA010000011">
    <property type="protein sequence ID" value="MBJ3776859.1"/>
    <property type="molecule type" value="Genomic_DNA"/>
</dbReference>
<dbReference type="CDD" id="cd06578">
    <property type="entry name" value="HemD"/>
    <property type="match status" value="1"/>
</dbReference>
<dbReference type="AlphaFoldDB" id="A0A934ISI1"/>
<comment type="caution">
    <text evidence="2">The sequence shown here is derived from an EMBL/GenBank/DDBJ whole genome shotgun (WGS) entry which is preliminary data.</text>
</comment>
<accession>A0A934ISI1</accession>